<keyword evidence="1" id="KW-0150">Chloroplast</keyword>
<protein>
    <submittedName>
        <fullName evidence="1">Uncharacterized protein</fullName>
    </submittedName>
</protein>
<proteinExistence type="predicted"/>
<reference evidence="1" key="1">
    <citation type="journal article" date="1997" name="Proc. Natl. Acad. Sci. U.S.A.">
        <title>Complete nucleotide sequence of the chloroplast genome from the green alga Chlorella vulgaris: the existence of genes possibly involved in chloroplast division.</title>
        <authorList>
            <person name="Wakasugi T."/>
            <person name="Nagai T."/>
            <person name="Kapoor M."/>
            <person name="Sugita M."/>
            <person name="Ito M."/>
            <person name="Ito S."/>
            <person name="Tsudzuki J."/>
            <person name="Nakashima K."/>
            <person name="Tsudzuki T."/>
            <person name="Suzuki Y."/>
            <person name="Hamada A."/>
            <person name="Ohta T."/>
            <person name="Inamura A."/>
            <person name="Yoshinaga K."/>
            <person name="Sugiura M."/>
        </authorList>
    </citation>
    <scope>NUCLEOTIDE SEQUENCE</scope>
</reference>
<dbReference type="RefSeq" id="NP_045867.1">
    <property type="nucleotide sequence ID" value="NC_001865.1"/>
</dbReference>
<evidence type="ECO:0000313" key="1">
    <source>
        <dbReference type="EMBL" id="BAA57943.1"/>
    </source>
</evidence>
<dbReference type="EMBL" id="AB001684">
    <property type="protein sequence ID" value="BAA57943.1"/>
    <property type="molecule type" value="Genomic_DNA"/>
</dbReference>
<sequence>MLVIARTSDGFREKNDIFFRSDFFGKLPNHFNITLQDLEGNSSGLECHHFILNSHGGSHKVQNLFYLRKSEDGLLHWVLELERFSLGKVGTSANPRAASSCLKDIADDCKEIIESKKETRKT</sequence>
<accession>V9H179</accession>
<keyword evidence="1" id="KW-0934">Plastid</keyword>
<organism evidence="1">
    <name type="scientific">Chlorella vulgaris</name>
    <name type="common">Green alga</name>
    <dbReference type="NCBI Taxonomy" id="3077"/>
    <lineage>
        <taxon>Eukaryota</taxon>
        <taxon>Viridiplantae</taxon>
        <taxon>Chlorophyta</taxon>
        <taxon>core chlorophytes</taxon>
        <taxon>Trebouxiophyceae</taxon>
        <taxon>Chlorellales</taxon>
        <taxon>Chlorellaceae</taxon>
        <taxon>Chlorella clade</taxon>
        <taxon>Chlorella</taxon>
    </lineage>
</organism>
<dbReference type="AlphaFoldDB" id="V9H179"/>
<dbReference type="GeneID" id="1457448"/>
<name>V9H179_CHLVU</name>
<geneLocation type="chloroplast" evidence="1"/>